<comment type="caution">
    <text evidence="5">The sequence shown here is derived from an EMBL/GenBank/DDBJ whole genome shotgun (WGS) entry which is preliminary data.</text>
</comment>
<protein>
    <recommendedName>
        <fullName evidence="7">NAD(P)-binding protein</fullName>
    </recommendedName>
</protein>
<dbReference type="GO" id="GO:0016616">
    <property type="term" value="F:oxidoreductase activity, acting on the CH-OH group of donors, NAD or NADP as acceptor"/>
    <property type="evidence" value="ECO:0007669"/>
    <property type="project" value="TreeGrafter"/>
</dbReference>
<dbReference type="PROSITE" id="PS00061">
    <property type="entry name" value="ADH_SHORT"/>
    <property type="match status" value="1"/>
</dbReference>
<organism evidence="5 6">
    <name type="scientific">Thelephora terrestris</name>
    <dbReference type="NCBI Taxonomy" id="56493"/>
    <lineage>
        <taxon>Eukaryota</taxon>
        <taxon>Fungi</taxon>
        <taxon>Dikarya</taxon>
        <taxon>Basidiomycota</taxon>
        <taxon>Agaricomycotina</taxon>
        <taxon>Agaricomycetes</taxon>
        <taxon>Thelephorales</taxon>
        <taxon>Thelephoraceae</taxon>
        <taxon>Thelephora</taxon>
    </lineage>
</organism>
<comment type="similarity">
    <text evidence="1 4">Belongs to the short-chain dehydrogenases/reductases (SDR) family.</text>
</comment>
<reference evidence="5" key="2">
    <citation type="submission" date="2020-11" db="EMBL/GenBank/DDBJ databases">
        <authorList>
            <consortium name="DOE Joint Genome Institute"/>
            <person name="Kuo A."/>
            <person name="Miyauchi S."/>
            <person name="Kiss E."/>
            <person name="Drula E."/>
            <person name="Kohler A."/>
            <person name="Sanchez-Garcia M."/>
            <person name="Andreopoulos B."/>
            <person name="Barry K.W."/>
            <person name="Bonito G."/>
            <person name="Buee M."/>
            <person name="Carver A."/>
            <person name="Chen C."/>
            <person name="Cichocki N."/>
            <person name="Clum A."/>
            <person name="Culley D."/>
            <person name="Crous P.W."/>
            <person name="Fauchery L."/>
            <person name="Girlanda M."/>
            <person name="Hayes R."/>
            <person name="Keri Z."/>
            <person name="Labutti K."/>
            <person name="Lipzen A."/>
            <person name="Lombard V."/>
            <person name="Magnuson J."/>
            <person name="Maillard F."/>
            <person name="Morin E."/>
            <person name="Murat C."/>
            <person name="Nolan M."/>
            <person name="Ohm R."/>
            <person name="Pangilinan J."/>
            <person name="Pereira M."/>
            <person name="Perotto S."/>
            <person name="Peter M."/>
            <person name="Riley R."/>
            <person name="Sitrit Y."/>
            <person name="Stielow B."/>
            <person name="Szollosi G."/>
            <person name="Zifcakova L."/>
            <person name="Stursova M."/>
            <person name="Spatafora J.W."/>
            <person name="Tedersoo L."/>
            <person name="Vaario L.-M."/>
            <person name="Yamada A."/>
            <person name="Yan M."/>
            <person name="Wang P."/>
            <person name="Xu J."/>
            <person name="Bruns T."/>
            <person name="Baldrian P."/>
            <person name="Vilgalys R."/>
            <person name="Henrissat B."/>
            <person name="Grigoriev I.V."/>
            <person name="Hibbett D."/>
            <person name="Nagy L.G."/>
            <person name="Martin F.M."/>
        </authorList>
    </citation>
    <scope>NUCLEOTIDE SEQUENCE</scope>
    <source>
        <strain evidence="5">UH-Tt-Lm1</strain>
    </source>
</reference>
<keyword evidence="3" id="KW-0560">Oxidoreductase</keyword>
<evidence type="ECO:0008006" key="7">
    <source>
        <dbReference type="Google" id="ProtNLM"/>
    </source>
</evidence>
<evidence type="ECO:0000256" key="2">
    <source>
        <dbReference type="ARBA" id="ARBA00022857"/>
    </source>
</evidence>
<dbReference type="Pfam" id="PF00106">
    <property type="entry name" value="adh_short"/>
    <property type="match status" value="1"/>
</dbReference>
<dbReference type="PRINTS" id="PR00080">
    <property type="entry name" value="SDRFAMILY"/>
</dbReference>
<name>A0A9P6L6Y7_9AGAM</name>
<dbReference type="AlphaFoldDB" id="A0A9P6L6Y7"/>
<keyword evidence="6" id="KW-1185">Reference proteome</keyword>
<gene>
    <name evidence="5" type="ORF">BJ322DRAFT_1061007</name>
</gene>
<keyword evidence="2" id="KW-0521">NADP</keyword>
<sequence>MTTILDDQLYSHSDRLAGKVVLITGGGAGIGRETALQCAKFKAKLVVGDIDGTTAHSVAAEIERAGGEAIGLSCDVTSWEEQLSLFQTAFDTFGSVDVVVANAGVGETGDFFTPKVKKGKLEKPVMATVDVNLLGTIYTAHLAIHFLELARKQEDTLKSIILLGSMASWQVSSQGPLYSATKSGVLALARALAFPLARQNIRVAVVHPFFTDTTLLTMDKRLLIAGIPLVPIERIGGAIILAATDRDMSSTGAAWLLPDGGPLLRLRKDSIRGGVYDIITNRTRQHGMKISRLRVVADLWAALWSKVSPAVVPAAMVGSVLYANSRL</sequence>
<reference evidence="5" key="1">
    <citation type="journal article" date="2020" name="Nat. Commun.">
        <title>Large-scale genome sequencing of mycorrhizal fungi provides insights into the early evolution of symbiotic traits.</title>
        <authorList>
            <person name="Miyauchi S."/>
            <person name="Kiss E."/>
            <person name="Kuo A."/>
            <person name="Drula E."/>
            <person name="Kohler A."/>
            <person name="Sanchez-Garcia M."/>
            <person name="Morin E."/>
            <person name="Andreopoulos B."/>
            <person name="Barry K.W."/>
            <person name="Bonito G."/>
            <person name="Buee M."/>
            <person name="Carver A."/>
            <person name="Chen C."/>
            <person name="Cichocki N."/>
            <person name="Clum A."/>
            <person name="Culley D."/>
            <person name="Crous P.W."/>
            <person name="Fauchery L."/>
            <person name="Girlanda M."/>
            <person name="Hayes R.D."/>
            <person name="Keri Z."/>
            <person name="LaButti K."/>
            <person name="Lipzen A."/>
            <person name="Lombard V."/>
            <person name="Magnuson J."/>
            <person name="Maillard F."/>
            <person name="Murat C."/>
            <person name="Nolan M."/>
            <person name="Ohm R.A."/>
            <person name="Pangilinan J."/>
            <person name="Pereira M.F."/>
            <person name="Perotto S."/>
            <person name="Peter M."/>
            <person name="Pfister S."/>
            <person name="Riley R."/>
            <person name="Sitrit Y."/>
            <person name="Stielow J.B."/>
            <person name="Szollosi G."/>
            <person name="Zifcakova L."/>
            <person name="Stursova M."/>
            <person name="Spatafora J.W."/>
            <person name="Tedersoo L."/>
            <person name="Vaario L.M."/>
            <person name="Yamada A."/>
            <person name="Yan M."/>
            <person name="Wang P."/>
            <person name="Xu J."/>
            <person name="Bruns T."/>
            <person name="Baldrian P."/>
            <person name="Vilgalys R."/>
            <person name="Dunand C."/>
            <person name="Henrissat B."/>
            <person name="Grigoriev I.V."/>
            <person name="Hibbett D."/>
            <person name="Nagy L.G."/>
            <person name="Martin F.M."/>
        </authorList>
    </citation>
    <scope>NUCLEOTIDE SEQUENCE</scope>
    <source>
        <strain evidence="5">UH-Tt-Lm1</strain>
    </source>
</reference>
<evidence type="ECO:0000256" key="4">
    <source>
        <dbReference type="RuleBase" id="RU000363"/>
    </source>
</evidence>
<dbReference type="PANTHER" id="PTHR44229">
    <property type="entry name" value="15-HYDROXYPROSTAGLANDIN DEHYDROGENASE [NAD(+)]"/>
    <property type="match status" value="1"/>
</dbReference>
<dbReference type="EMBL" id="WIUZ02000007">
    <property type="protein sequence ID" value="KAF9785024.1"/>
    <property type="molecule type" value="Genomic_DNA"/>
</dbReference>
<dbReference type="InterPro" id="IPR036291">
    <property type="entry name" value="NAD(P)-bd_dom_sf"/>
</dbReference>
<dbReference type="SUPFAM" id="SSF51735">
    <property type="entry name" value="NAD(P)-binding Rossmann-fold domains"/>
    <property type="match status" value="1"/>
</dbReference>
<dbReference type="Proteomes" id="UP000736335">
    <property type="component" value="Unassembled WGS sequence"/>
</dbReference>
<dbReference type="PANTHER" id="PTHR44229:SF4">
    <property type="entry name" value="15-HYDROXYPROSTAGLANDIN DEHYDROGENASE [NAD(+)]"/>
    <property type="match status" value="1"/>
</dbReference>
<accession>A0A9P6L6Y7</accession>
<dbReference type="Gene3D" id="3.40.50.720">
    <property type="entry name" value="NAD(P)-binding Rossmann-like Domain"/>
    <property type="match status" value="1"/>
</dbReference>
<dbReference type="PRINTS" id="PR00081">
    <property type="entry name" value="GDHRDH"/>
</dbReference>
<dbReference type="InterPro" id="IPR020904">
    <property type="entry name" value="Sc_DH/Rdtase_CS"/>
</dbReference>
<dbReference type="OrthoDB" id="5371740at2759"/>
<evidence type="ECO:0000313" key="5">
    <source>
        <dbReference type="EMBL" id="KAF9785024.1"/>
    </source>
</evidence>
<evidence type="ECO:0000256" key="1">
    <source>
        <dbReference type="ARBA" id="ARBA00006484"/>
    </source>
</evidence>
<evidence type="ECO:0000256" key="3">
    <source>
        <dbReference type="ARBA" id="ARBA00023002"/>
    </source>
</evidence>
<dbReference type="InterPro" id="IPR002347">
    <property type="entry name" value="SDR_fam"/>
</dbReference>
<evidence type="ECO:0000313" key="6">
    <source>
        <dbReference type="Proteomes" id="UP000736335"/>
    </source>
</evidence>
<proteinExistence type="inferred from homology"/>
<dbReference type="GO" id="GO:0005737">
    <property type="term" value="C:cytoplasm"/>
    <property type="evidence" value="ECO:0007669"/>
    <property type="project" value="TreeGrafter"/>
</dbReference>